<reference evidence="1" key="1">
    <citation type="submission" date="2020-02" db="EMBL/GenBank/DDBJ databases">
        <authorList>
            <person name="Meier V. D."/>
        </authorList>
    </citation>
    <scope>NUCLEOTIDE SEQUENCE</scope>
    <source>
        <strain evidence="1">AVDCRST_MAG87</strain>
    </source>
</reference>
<proteinExistence type="predicted"/>
<dbReference type="EMBL" id="CADCWJ010000112">
    <property type="protein sequence ID" value="CAA9545728.1"/>
    <property type="molecule type" value="Genomic_DNA"/>
</dbReference>
<protein>
    <submittedName>
        <fullName evidence="1">Uncharacterized protein</fullName>
    </submittedName>
</protein>
<accession>A0A6J4UDT7</accession>
<name>A0A6J4UDT7_9BACT</name>
<feature type="non-terminal residue" evidence="1">
    <location>
        <position position="39"/>
    </location>
</feature>
<organism evidence="1">
    <name type="scientific">uncultured Thermomicrobiales bacterium</name>
    <dbReference type="NCBI Taxonomy" id="1645740"/>
    <lineage>
        <taxon>Bacteria</taxon>
        <taxon>Pseudomonadati</taxon>
        <taxon>Thermomicrobiota</taxon>
        <taxon>Thermomicrobia</taxon>
        <taxon>Thermomicrobiales</taxon>
        <taxon>environmental samples</taxon>
    </lineage>
</organism>
<gene>
    <name evidence="1" type="ORF">AVDCRST_MAG87-451</name>
</gene>
<sequence length="39" mass="4210">CRGICGRYRGRPPMPLTGASPTFSPQDTYAIRTVSVPLS</sequence>
<evidence type="ECO:0000313" key="1">
    <source>
        <dbReference type="EMBL" id="CAA9545728.1"/>
    </source>
</evidence>
<feature type="non-terminal residue" evidence="1">
    <location>
        <position position="1"/>
    </location>
</feature>
<dbReference type="AlphaFoldDB" id="A0A6J4UDT7"/>